<keyword evidence="3" id="KW-1133">Transmembrane helix</keyword>
<protein>
    <recommendedName>
        <fullName evidence="4">BRICHOS domain-containing protein</fullName>
    </recommendedName>
</protein>
<name>C3YCY4_BRAFL</name>
<feature type="region of interest" description="Disordered" evidence="2">
    <location>
        <begin position="148"/>
        <end position="177"/>
    </location>
</feature>
<organism>
    <name type="scientific">Branchiostoma floridae</name>
    <name type="common">Florida lancelet</name>
    <name type="synonym">Amphioxus</name>
    <dbReference type="NCBI Taxonomy" id="7739"/>
    <lineage>
        <taxon>Eukaryota</taxon>
        <taxon>Metazoa</taxon>
        <taxon>Chordata</taxon>
        <taxon>Cephalochordata</taxon>
        <taxon>Leptocardii</taxon>
        <taxon>Amphioxiformes</taxon>
        <taxon>Branchiostomatidae</taxon>
        <taxon>Branchiostoma</taxon>
    </lineage>
</organism>
<evidence type="ECO:0000259" key="4">
    <source>
        <dbReference type="PROSITE" id="PS50869"/>
    </source>
</evidence>
<sequence length="259" mass="28879">MSASEEKKALPPAEMTLGGVFPDEIASIKQQAKPGSEKRLKVLLVLSCTLVVLLIVAGGVSLGLYMHQDSVITRTLKFRDGNNLYRETVETDTDDNTDTFYTEGDNGVAAVMFDHNKGLKAYKFSGRGMCFIVPEDKEEDKIVKEAARELENKEEGSTQPSKSGGRRKMTLDESRTDAPELSEAMGFFCGDLEPRWATIELPDSEEATGGIVLILPDDGASAETKSRARRGWFWGRRRSNRRWHVSPTWPLGIRITWTF</sequence>
<dbReference type="InParanoid" id="C3YCY4"/>
<dbReference type="InterPro" id="IPR007084">
    <property type="entry name" value="BRICHOS_dom"/>
</dbReference>
<evidence type="ECO:0000313" key="5">
    <source>
        <dbReference type="EMBL" id="EEN61935.1"/>
    </source>
</evidence>
<evidence type="ECO:0000256" key="3">
    <source>
        <dbReference type="SAM" id="Phobius"/>
    </source>
</evidence>
<dbReference type="AlphaFoldDB" id="C3YCY4"/>
<dbReference type="GO" id="GO:0007585">
    <property type="term" value="P:respiratory gaseous exchange by respiratory system"/>
    <property type="evidence" value="ECO:0007669"/>
    <property type="project" value="InterPro"/>
</dbReference>
<keyword evidence="3" id="KW-0812">Transmembrane</keyword>
<evidence type="ECO:0000256" key="2">
    <source>
        <dbReference type="SAM" id="MobiDB-lite"/>
    </source>
</evidence>
<dbReference type="InterPro" id="IPR001729">
    <property type="entry name" value="SP-C"/>
</dbReference>
<dbReference type="Gene3D" id="3.30.390.150">
    <property type="match status" value="1"/>
</dbReference>
<dbReference type="EMBL" id="GG666502">
    <property type="protein sequence ID" value="EEN61935.1"/>
    <property type="molecule type" value="Genomic_DNA"/>
</dbReference>
<evidence type="ECO:0000256" key="1">
    <source>
        <dbReference type="ARBA" id="ARBA00023157"/>
    </source>
</evidence>
<proteinExistence type="predicted"/>
<dbReference type="PANTHER" id="PTHR10800">
    <property type="entry name" value="PULMONARY SURFACTANT-ASSOCIATED PROTEIN C"/>
    <property type="match status" value="1"/>
</dbReference>
<gene>
    <name evidence="5" type="ORF">BRAFLDRAFT_87401</name>
</gene>
<accession>C3YCY4</accession>
<keyword evidence="3" id="KW-0472">Membrane</keyword>
<reference evidence="5" key="1">
    <citation type="journal article" date="2008" name="Nature">
        <title>The amphioxus genome and the evolution of the chordate karyotype.</title>
        <authorList>
            <consortium name="US DOE Joint Genome Institute (JGI-PGF)"/>
            <person name="Putnam N.H."/>
            <person name="Butts T."/>
            <person name="Ferrier D.E.K."/>
            <person name="Furlong R.F."/>
            <person name="Hellsten U."/>
            <person name="Kawashima T."/>
            <person name="Robinson-Rechavi M."/>
            <person name="Shoguchi E."/>
            <person name="Terry A."/>
            <person name="Yu J.-K."/>
            <person name="Benito-Gutierrez E.L."/>
            <person name="Dubchak I."/>
            <person name="Garcia-Fernandez J."/>
            <person name="Gibson-Brown J.J."/>
            <person name="Grigoriev I.V."/>
            <person name="Horton A.C."/>
            <person name="de Jong P.J."/>
            <person name="Jurka J."/>
            <person name="Kapitonov V.V."/>
            <person name="Kohara Y."/>
            <person name="Kuroki Y."/>
            <person name="Lindquist E."/>
            <person name="Lucas S."/>
            <person name="Osoegawa K."/>
            <person name="Pennacchio L.A."/>
            <person name="Salamov A.A."/>
            <person name="Satou Y."/>
            <person name="Sauka-Spengler T."/>
            <person name="Schmutz J."/>
            <person name="Shin-I T."/>
            <person name="Toyoda A."/>
            <person name="Bronner-Fraser M."/>
            <person name="Fujiyama A."/>
            <person name="Holland L.Z."/>
            <person name="Holland P.W.H."/>
            <person name="Satoh N."/>
            <person name="Rokhsar D.S."/>
        </authorList>
    </citation>
    <scope>NUCLEOTIDE SEQUENCE [LARGE SCALE GENOMIC DNA]</scope>
    <source>
        <strain evidence="5">S238N-H82</strain>
        <tissue evidence="5">Testes</tissue>
    </source>
</reference>
<feature type="domain" description="BRICHOS" evidence="4">
    <location>
        <begin position="103"/>
        <end position="197"/>
    </location>
</feature>
<feature type="transmembrane region" description="Helical" evidence="3">
    <location>
        <begin position="42"/>
        <end position="66"/>
    </location>
</feature>
<dbReference type="PROSITE" id="PS50869">
    <property type="entry name" value="BRICHOS"/>
    <property type="match status" value="1"/>
</dbReference>
<keyword evidence="1" id="KW-1015">Disulfide bond</keyword>
<dbReference type="PANTHER" id="PTHR10800:SF4">
    <property type="entry name" value="PULMONARY SURFACTANT-ASSOCIATED PROTEIN C"/>
    <property type="match status" value="1"/>
</dbReference>
<dbReference type="GO" id="GO:0005576">
    <property type="term" value="C:extracellular region"/>
    <property type="evidence" value="ECO:0007669"/>
    <property type="project" value="InterPro"/>
</dbReference>